<dbReference type="GO" id="GO:0016787">
    <property type="term" value="F:hydrolase activity"/>
    <property type="evidence" value="ECO:0007669"/>
    <property type="project" value="UniProtKB-KW"/>
</dbReference>
<evidence type="ECO:0000259" key="2">
    <source>
        <dbReference type="Pfam" id="PF07859"/>
    </source>
</evidence>
<protein>
    <submittedName>
        <fullName evidence="3">Acetyl esterase/lipase</fullName>
    </submittedName>
</protein>
<dbReference type="AlphaFoldDB" id="A0A2T6KFZ7"/>
<accession>A0A2T6KFZ7</accession>
<dbReference type="Gene3D" id="3.40.50.1820">
    <property type="entry name" value="alpha/beta hydrolase"/>
    <property type="match status" value="1"/>
</dbReference>
<evidence type="ECO:0000256" key="1">
    <source>
        <dbReference type="ARBA" id="ARBA00022801"/>
    </source>
</evidence>
<sequence length="269" mass="29449">MIDWNDAFDNSGYVPEAEAIRADWVQQAARLRDELLPQGRAQIDLTYGADPREVMDIFAPVGTPKGTLVFVHGGYWHMMDKSYWSHLAAGCLAHGWQVAIPSYPLAPQARISEITQSITAAVRNVADQTKGPLVLAGHSAGGHLVARMACKGVLPDDITQRLARVFPISGVHHLTPLLQTTMNDTLQLTETEALRESPVELDPAPGVPVTFWVGADERPEFLRQNRMAAERWAGKGADVRSVYEAGQDHFTVIGSLAKPDGPLTQEVIR</sequence>
<dbReference type="PANTHER" id="PTHR48081:SF33">
    <property type="entry name" value="KYNURENINE FORMAMIDASE"/>
    <property type="match status" value="1"/>
</dbReference>
<dbReference type="Proteomes" id="UP000244523">
    <property type="component" value="Unassembled WGS sequence"/>
</dbReference>
<feature type="domain" description="Alpha/beta hydrolase fold-3" evidence="2">
    <location>
        <begin position="68"/>
        <end position="178"/>
    </location>
</feature>
<proteinExistence type="predicted"/>
<dbReference type="Pfam" id="PF07859">
    <property type="entry name" value="Abhydrolase_3"/>
    <property type="match status" value="1"/>
</dbReference>
<reference evidence="3 4" key="1">
    <citation type="submission" date="2018-04" db="EMBL/GenBank/DDBJ databases">
        <title>Genomic Encyclopedia of Archaeal and Bacterial Type Strains, Phase II (KMG-II): from individual species to whole genera.</title>
        <authorList>
            <person name="Goeker M."/>
        </authorList>
    </citation>
    <scope>NUCLEOTIDE SEQUENCE [LARGE SCALE GENOMIC DNA]</scope>
    <source>
        <strain evidence="3 4">DSM 29955</strain>
    </source>
</reference>
<organism evidence="3 4">
    <name type="scientific">Yoonia sediminilitoris</name>
    <dbReference type="NCBI Taxonomy" id="1286148"/>
    <lineage>
        <taxon>Bacteria</taxon>
        <taxon>Pseudomonadati</taxon>
        <taxon>Pseudomonadota</taxon>
        <taxon>Alphaproteobacteria</taxon>
        <taxon>Rhodobacterales</taxon>
        <taxon>Paracoccaceae</taxon>
        <taxon>Yoonia</taxon>
    </lineage>
</organism>
<evidence type="ECO:0000313" key="3">
    <source>
        <dbReference type="EMBL" id="PUB14228.1"/>
    </source>
</evidence>
<dbReference type="RefSeq" id="WP_108386655.1">
    <property type="nucleotide sequence ID" value="NZ_QBUD01000006.1"/>
</dbReference>
<dbReference type="InterPro" id="IPR013094">
    <property type="entry name" value="AB_hydrolase_3"/>
</dbReference>
<evidence type="ECO:0000313" key="4">
    <source>
        <dbReference type="Proteomes" id="UP000244523"/>
    </source>
</evidence>
<dbReference type="OrthoDB" id="9771666at2"/>
<dbReference type="SUPFAM" id="SSF53474">
    <property type="entry name" value="alpha/beta-Hydrolases"/>
    <property type="match status" value="1"/>
</dbReference>
<name>A0A2T6KFZ7_9RHOB</name>
<comment type="caution">
    <text evidence="3">The sequence shown here is derived from an EMBL/GenBank/DDBJ whole genome shotgun (WGS) entry which is preliminary data.</text>
</comment>
<gene>
    <name evidence="3" type="ORF">C8N45_106102</name>
</gene>
<keyword evidence="1" id="KW-0378">Hydrolase</keyword>
<dbReference type="InterPro" id="IPR029058">
    <property type="entry name" value="AB_hydrolase_fold"/>
</dbReference>
<dbReference type="EMBL" id="QBUD01000006">
    <property type="protein sequence ID" value="PUB14228.1"/>
    <property type="molecule type" value="Genomic_DNA"/>
</dbReference>
<dbReference type="InterPro" id="IPR050300">
    <property type="entry name" value="GDXG_lipolytic_enzyme"/>
</dbReference>
<keyword evidence="4" id="KW-1185">Reference proteome</keyword>
<dbReference type="PANTHER" id="PTHR48081">
    <property type="entry name" value="AB HYDROLASE SUPERFAMILY PROTEIN C4A8.06C"/>
    <property type="match status" value="1"/>
</dbReference>